<feature type="compositionally biased region" description="Low complexity" evidence="1">
    <location>
        <begin position="27"/>
        <end position="37"/>
    </location>
</feature>
<evidence type="ECO:0000313" key="3">
    <source>
        <dbReference type="Proteomes" id="UP001385951"/>
    </source>
</evidence>
<protein>
    <submittedName>
        <fullName evidence="2">Uncharacterized protein</fullName>
    </submittedName>
</protein>
<evidence type="ECO:0000256" key="1">
    <source>
        <dbReference type="SAM" id="MobiDB-lite"/>
    </source>
</evidence>
<keyword evidence="3" id="KW-1185">Reference proteome</keyword>
<proteinExistence type="predicted"/>
<comment type="caution">
    <text evidence="2">The sequence shown here is derived from an EMBL/GenBank/DDBJ whole genome shotgun (WGS) entry which is preliminary data.</text>
</comment>
<feature type="compositionally biased region" description="Polar residues" evidence="1">
    <location>
        <begin position="120"/>
        <end position="143"/>
    </location>
</feature>
<evidence type="ECO:0000313" key="2">
    <source>
        <dbReference type="EMBL" id="KAK7682692.1"/>
    </source>
</evidence>
<gene>
    <name evidence="2" type="ORF">QCA50_014075</name>
</gene>
<name>A0AAW0FZG2_9APHY</name>
<accession>A0AAW0FZG2</accession>
<dbReference type="AlphaFoldDB" id="A0AAW0FZG2"/>
<reference evidence="2 3" key="1">
    <citation type="submission" date="2022-09" db="EMBL/GenBank/DDBJ databases">
        <authorList>
            <person name="Palmer J.M."/>
        </authorList>
    </citation>
    <scope>NUCLEOTIDE SEQUENCE [LARGE SCALE GENOMIC DNA]</scope>
    <source>
        <strain evidence="2 3">DSM 7382</strain>
    </source>
</reference>
<sequence length="482" mass="54911">MAGAGQQRPAETPRFHSYNAFEEWYRSSSVSEGSVGSHFSQSPSPNPFADYESQADDDNDSRYGSLGGTDDDSEMSNPVDHTSRESTPRASQSRLSTHSRESTPRASQSRLSTHNRESTPRASQVLTLPSTHIVNTSSESTPRVTEAQIRGPRCAETHTRPVARNVIIPARVLDRITGGLSAANESLSSLWEEFRATAGRTTQRTAIHAPAAPVTGLNKRREDFLVPQIRTRLQEEIRDHMRLLMGRNNSTDDFNENLLPAQDEVNVFNPNLGECCILPNFKVDLRKDPHSEYNQSVARVFARSFNSCQKYERQDSNLLEHMFFIHLKQLQSLFRLKTQNHVVIDSHKSRHRRDDRKLKILNARRKRAVGVDLIMLDRLGRDSMSSDESDVDENGIKFNRTLLKPWRSTAVSTWLRKFDPPVEDKGHSRGRPPRRRCRSTKVGCLSAPVKKLPRNAYDPTWLMELGNHERLRLSIEDKDYEF</sequence>
<dbReference type="EMBL" id="JASBNA010000034">
    <property type="protein sequence ID" value="KAK7682692.1"/>
    <property type="molecule type" value="Genomic_DNA"/>
</dbReference>
<dbReference type="Proteomes" id="UP001385951">
    <property type="component" value="Unassembled WGS sequence"/>
</dbReference>
<organism evidence="2 3">
    <name type="scientific">Cerrena zonata</name>
    <dbReference type="NCBI Taxonomy" id="2478898"/>
    <lineage>
        <taxon>Eukaryota</taxon>
        <taxon>Fungi</taxon>
        <taxon>Dikarya</taxon>
        <taxon>Basidiomycota</taxon>
        <taxon>Agaricomycotina</taxon>
        <taxon>Agaricomycetes</taxon>
        <taxon>Polyporales</taxon>
        <taxon>Cerrenaceae</taxon>
        <taxon>Cerrena</taxon>
    </lineage>
</organism>
<feature type="region of interest" description="Disordered" evidence="1">
    <location>
        <begin position="26"/>
        <end position="149"/>
    </location>
</feature>